<dbReference type="GO" id="GO:0070898">
    <property type="term" value="P:RNA polymerase III preinitiation complex assembly"/>
    <property type="evidence" value="ECO:0007669"/>
    <property type="project" value="TreeGrafter"/>
</dbReference>
<dbReference type="GO" id="GO:0000126">
    <property type="term" value="C:transcription factor TFIIIB complex"/>
    <property type="evidence" value="ECO:0007669"/>
    <property type="project" value="TreeGrafter"/>
</dbReference>
<accession>A0AAN6MX33</accession>
<keyword evidence="4" id="KW-1185">Reference proteome</keyword>
<feature type="region of interest" description="Disordered" evidence="1">
    <location>
        <begin position="1"/>
        <end position="143"/>
    </location>
</feature>
<feature type="compositionally biased region" description="Basic residues" evidence="1">
    <location>
        <begin position="405"/>
        <end position="417"/>
    </location>
</feature>
<evidence type="ECO:0000313" key="3">
    <source>
        <dbReference type="EMBL" id="KAK3934929.1"/>
    </source>
</evidence>
<dbReference type="Pfam" id="PF15963">
    <property type="entry name" value="Myb_DNA-bind_7"/>
    <property type="match status" value="1"/>
</dbReference>
<dbReference type="EMBL" id="MU853951">
    <property type="protein sequence ID" value="KAK3934929.1"/>
    <property type="molecule type" value="Genomic_DNA"/>
</dbReference>
<name>A0AAN6MX33_9PEZI</name>
<feature type="compositionally biased region" description="Polar residues" evidence="1">
    <location>
        <begin position="240"/>
        <end position="255"/>
    </location>
</feature>
<feature type="region of interest" description="Disordered" evidence="1">
    <location>
        <begin position="400"/>
        <end position="468"/>
    </location>
</feature>
<dbReference type="PANTHER" id="PTHR22929:SF0">
    <property type="entry name" value="TRANSCRIPTION FACTOR TFIIIB COMPONENT B'' HOMOLOG"/>
    <property type="match status" value="1"/>
</dbReference>
<evidence type="ECO:0000256" key="1">
    <source>
        <dbReference type="SAM" id="MobiDB-lite"/>
    </source>
</evidence>
<feature type="compositionally biased region" description="Basic residues" evidence="1">
    <location>
        <begin position="654"/>
        <end position="663"/>
    </location>
</feature>
<dbReference type="AlphaFoldDB" id="A0AAN6MX33"/>
<evidence type="ECO:0000313" key="4">
    <source>
        <dbReference type="Proteomes" id="UP001303473"/>
    </source>
</evidence>
<dbReference type="PANTHER" id="PTHR22929">
    <property type="entry name" value="RNA POLYMERASE III TRANSCRIPTION INITIATION FACTOR B"/>
    <property type="match status" value="1"/>
</dbReference>
<reference evidence="4" key="1">
    <citation type="journal article" date="2023" name="Mol. Phylogenet. Evol.">
        <title>Genome-scale phylogeny and comparative genomics of the fungal order Sordariales.</title>
        <authorList>
            <person name="Hensen N."/>
            <person name="Bonometti L."/>
            <person name="Westerberg I."/>
            <person name="Brannstrom I.O."/>
            <person name="Guillou S."/>
            <person name="Cros-Aarteil S."/>
            <person name="Calhoun S."/>
            <person name="Haridas S."/>
            <person name="Kuo A."/>
            <person name="Mondo S."/>
            <person name="Pangilinan J."/>
            <person name="Riley R."/>
            <person name="LaButti K."/>
            <person name="Andreopoulos B."/>
            <person name="Lipzen A."/>
            <person name="Chen C."/>
            <person name="Yan M."/>
            <person name="Daum C."/>
            <person name="Ng V."/>
            <person name="Clum A."/>
            <person name="Steindorff A."/>
            <person name="Ohm R.A."/>
            <person name="Martin F."/>
            <person name="Silar P."/>
            <person name="Natvig D.O."/>
            <person name="Lalanne C."/>
            <person name="Gautier V."/>
            <person name="Ament-Velasquez S.L."/>
            <person name="Kruys A."/>
            <person name="Hutchinson M.I."/>
            <person name="Powell A.J."/>
            <person name="Barry K."/>
            <person name="Miller A.N."/>
            <person name="Grigoriev I.V."/>
            <person name="Debuchy R."/>
            <person name="Gladieux P."/>
            <person name="Hiltunen Thoren M."/>
            <person name="Johannesson H."/>
        </authorList>
    </citation>
    <scope>NUCLEOTIDE SEQUENCE [LARGE SCALE GENOMIC DNA]</scope>
    <source>
        <strain evidence="4">CBS 340.73</strain>
    </source>
</reference>
<dbReference type="InterPro" id="IPR001005">
    <property type="entry name" value="SANT/Myb"/>
</dbReference>
<comment type="caution">
    <text evidence="3">The sequence shown here is derived from an EMBL/GenBank/DDBJ whole genome shotgun (WGS) entry which is preliminary data.</text>
</comment>
<protein>
    <recommendedName>
        <fullName evidence="2">Myb-like domain-containing protein</fullName>
    </recommendedName>
</protein>
<proteinExistence type="predicted"/>
<dbReference type="GO" id="GO:0001156">
    <property type="term" value="F:TFIIIC-class transcription factor complex binding"/>
    <property type="evidence" value="ECO:0007669"/>
    <property type="project" value="TreeGrafter"/>
</dbReference>
<evidence type="ECO:0000259" key="2">
    <source>
        <dbReference type="SMART" id="SM00717"/>
    </source>
</evidence>
<feature type="compositionally biased region" description="Basic residues" evidence="1">
    <location>
        <begin position="351"/>
        <end position="360"/>
    </location>
</feature>
<dbReference type="InterPro" id="IPR009057">
    <property type="entry name" value="Homeodomain-like_sf"/>
</dbReference>
<dbReference type="Gene3D" id="1.10.10.60">
    <property type="entry name" value="Homeodomain-like"/>
    <property type="match status" value="1"/>
</dbReference>
<feature type="compositionally biased region" description="Low complexity" evidence="1">
    <location>
        <begin position="436"/>
        <end position="452"/>
    </location>
</feature>
<sequence>MLKKKSGFKPKVAPPRRPAARTPSSQAPEQSPTVTPLSNTPAPTSSSQSQDPASELPSAPRDGAPNILTPAPTAETGATQLSQVHSETSAEDTRQENSATEQEATRPELQAAPEPDVAPPAQVTADRGPSRPQTTATSEPLNFVTESRREVIIEVSSTVVAEVVATVAAPNQTPESVLPATVQIETITASRRRSSARTASATPAPAPRVSFATPPDSQSTPAAPSIEAEQPAASEPQPIQEVTSATEGDTSTPLQPSVEPADQAEGAEPPRATRARKRKAATSNGATPAEGPQPKKRASREKAAAPTNGEVQDGTAREGDKPTARTTRSRKRKSTEIEDNTEGLDGNVQQPKKRPSRVPRRSVTPENAEEVKIDINQVKMADLAKDLHIGKKFSLHDELMERERQKRKKYHDRKKREKSGVPEEGDPTSPSSTPIPEQQTQTSSTNPTSKSTPEAEPEQRTGAATAGEQYQIIDGQIVIDSRSLQVDRHARALEEAGDMEVEEENEFTHYVTSATYLRRNLKPQQWTADETEKFYSALAMFGTDFETITRLFPGKQRKHVKLKFNREERLQPQRIADVLVGRKRVAMMDIEEYQRQTGQEYETTEAIYAEQKRAEEEFEQQQKAAEEEKAEEARKKREALFGNPNAEEAENGGKKKRGRGKKKQVVETGFW</sequence>
<feature type="compositionally biased region" description="Basic and acidic residues" evidence="1">
    <location>
        <begin position="624"/>
        <end position="639"/>
    </location>
</feature>
<dbReference type="SMART" id="SM00717">
    <property type="entry name" value="SANT"/>
    <property type="match status" value="1"/>
</dbReference>
<feature type="compositionally biased region" description="Polar residues" evidence="1">
    <location>
        <begin position="22"/>
        <end position="52"/>
    </location>
</feature>
<feature type="compositionally biased region" description="Polar residues" evidence="1">
    <location>
        <begin position="131"/>
        <end position="140"/>
    </location>
</feature>
<feature type="region of interest" description="Disordered" evidence="1">
    <location>
        <begin position="187"/>
        <end position="373"/>
    </location>
</feature>
<feature type="compositionally biased region" description="Polar residues" evidence="1">
    <location>
        <begin position="76"/>
        <end position="87"/>
    </location>
</feature>
<dbReference type="CDD" id="cd00167">
    <property type="entry name" value="SANT"/>
    <property type="match status" value="1"/>
</dbReference>
<gene>
    <name evidence="3" type="ORF">QBC46DRAFT_398660</name>
</gene>
<feature type="domain" description="Myb-like" evidence="2">
    <location>
        <begin position="522"/>
        <end position="570"/>
    </location>
</feature>
<dbReference type="InterPro" id="IPR039467">
    <property type="entry name" value="TFIIIB_B''_Myb"/>
</dbReference>
<dbReference type="Proteomes" id="UP001303473">
    <property type="component" value="Unassembled WGS sequence"/>
</dbReference>
<organism evidence="3 4">
    <name type="scientific">Diplogelasinospora grovesii</name>
    <dbReference type="NCBI Taxonomy" id="303347"/>
    <lineage>
        <taxon>Eukaryota</taxon>
        <taxon>Fungi</taxon>
        <taxon>Dikarya</taxon>
        <taxon>Ascomycota</taxon>
        <taxon>Pezizomycotina</taxon>
        <taxon>Sordariomycetes</taxon>
        <taxon>Sordariomycetidae</taxon>
        <taxon>Sordariales</taxon>
        <taxon>Diplogelasinosporaceae</taxon>
        <taxon>Diplogelasinospora</taxon>
    </lineage>
</organism>
<dbReference type="SUPFAM" id="SSF46689">
    <property type="entry name" value="Homeodomain-like"/>
    <property type="match status" value="1"/>
</dbReference>
<feature type="region of interest" description="Disordered" evidence="1">
    <location>
        <begin position="613"/>
        <end position="671"/>
    </location>
</feature>